<dbReference type="InterPro" id="IPR018574">
    <property type="entry name" value="Structure-sp_endonuc_su_Slx4"/>
</dbReference>
<keyword evidence="4" id="KW-0233">DNA recombination</keyword>
<evidence type="ECO:0000313" key="10">
    <source>
        <dbReference type="EMBL" id="CAH4029785.1"/>
    </source>
</evidence>
<evidence type="ECO:0000256" key="3">
    <source>
        <dbReference type="ARBA" id="ARBA00022763"/>
    </source>
</evidence>
<keyword evidence="9" id="KW-0812">Transmembrane</keyword>
<keyword evidence="5" id="KW-0234">DNA repair</keyword>
<feature type="region of interest" description="Disordered" evidence="8">
    <location>
        <begin position="722"/>
        <end position="746"/>
    </location>
</feature>
<dbReference type="PANTHER" id="PTHR21541">
    <property type="entry name" value="BTB POZ DOMAIN CONTAINING 12"/>
    <property type="match status" value="1"/>
</dbReference>
<dbReference type="Pfam" id="PF09494">
    <property type="entry name" value="Slx4"/>
    <property type="match status" value="1"/>
</dbReference>
<feature type="compositionally biased region" description="Polar residues" evidence="8">
    <location>
        <begin position="883"/>
        <end position="898"/>
    </location>
</feature>
<evidence type="ECO:0000256" key="8">
    <source>
        <dbReference type="SAM" id="MobiDB-lite"/>
    </source>
</evidence>
<comment type="caution">
    <text evidence="10">The sequence shown here is derived from an EMBL/GenBank/DDBJ whole genome shotgun (WGS) entry which is preliminary data.</text>
</comment>
<dbReference type="GO" id="GO:0033557">
    <property type="term" value="C:Slx1-Slx4 complex"/>
    <property type="evidence" value="ECO:0007669"/>
    <property type="project" value="InterPro"/>
</dbReference>
<feature type="compositionally biased region" description="Basic and acidic residues" evidence="8">
    <location>
        <begin position="108"/>
        <end position="120"/>
    </location>
</feature>
<dbReference type="PANTHER" id="PTHR21541:SF3">
    <property type="entry name" value="STRUCTURE-SPECIFIC ENDONUCLEASE SUBUNIT SLX4"/>
    <property type="match status" value="1"/>
</dbReference>
<evidence type="ECO:0000256" key="2">
    <source>
        <dbReference type="ARBA" id="ARBA00006661"/>
    </source>
</evidence>
<accession>A0A9P0XCI4</accession>
<keyword evidence="9" id="KW-1133">Transmembrane helix</keyword>
<feature type="transmembrane region" description="Helical" evidence="9">
    <location>
        <begin position="21"/>
        <end position="42"/>
    </location>
</feature>
<dbReference type="AlphaFoldDB" id="A0A9P0XCI4"/>
<reference evidence="10" key="1">
    <citation type="submission" date="2022-05" db="EMBL/GenBank/DDBJ databases">
        <authorList>
            <person name="Okamura Y."/>
        </authorList>
    </citation>
    <scope>NUCLEOTIDE SEQUENCE</scope>
</reference>
<dbReference type="GO" id="GO:0006260">
    <property type="term" value="P:DNA replication"/>
    <property type="evidence" value="ECO:0007669"/>
    <property type="project" value="InterPro"/>
</dbReference>
<dbReference type="CDD" id="cd22999">
    <property type="entry name" value="SAP_SLX4"/>
    <property type="match status" value="1"/>
</dbReference>
<evidence type="ECO:0000256" key="4">
    <source>
        <dbReference type="ARBA" id="ARBA00023172"/>
    </source>
</evidence>
<keyword evidence="9" id="KW-0472">Membrane</keyword>
<keyword evidence="3" id="KW-0227">DNA damage</keyword>
<dbReference type="GO" id="GO:0000712">
    <property type="term" value="P:resolution of meiotic recombination intermediates"/>
    <property type="evidence" value="ECO:0007669"/>
    <property type="project" value="TreeGrafter"/>
</dbReference>
<name>A0A9P0XCI4_PIEBR</name>
<protein>
    <recommendedName>
        <fullName evidence="7">Structure-specific endonuclease subunit SLX4</fullName>
    </recommendedName>
</protein>
<evidence type="ECO:0000256" key="7">
    <source>
        <dbReference type="ARBA" id="ARBA00029496"/>
    </source>
</evidence>
<proteinExistence type="inferred from homology"/>
<dbReference type="EMBL" id="CALOZG010000009">
    <property type="protein sequence ID" value="CAH4029785.1"/>
    <property type="molecule type" value="Genomic_DNA"/>
</dbReference>
<gene>
    <name evidence="10" type="ORF">PIBRA_LOCUS6497</name>
</gene>
<keyword evidence="6" id="KW-0539">Nucleus</keyword>
<dbReference type="Proteomes" id="UP001152562">
    <property type="component" value="Unassembled WGS sequence"/>
</dbReference>
<feature type="region of interest" description="Disordered" evidence="8">
    <location>
        <begin position="108"/>
        <end position="128"/>
    </location>
</feature>
<organism evidence="10 11">
    <name type="scientific">Pieris brassicae</name>
    <name type="common">White butterfly</name>
    <name type="synonym">Large white butterfly</name>
    <dbReference type="NCBI Taxonomy" id="7116"/>
    <lineage>
        <taxon>Eukaryota</taxon>
        <taxon>Metazoa</taxon>
        <taxon>Ecdysozoa</taxon>
        <taxon>Arthropoda</taxon>
        <taxon>Hexapoda</taxon>
        <taxon>Insecta</taxon>
        <taxon>Pterygota</taxon>
        <taxon>Neoptera</taxon>
        <taxon>Endopterygota</taxon>
        <taxon>Lepidoptera</taxon>
        <taxon>Glossata</taxon>
        <taxon>Ditrysia</taxon>
        <taxon>Papilionoidea</taxon>
        <taxon>Pieridae</taxon>
        <taxon>Pierinae</taxon>
        <taxon>Pieris</taxon>
    </lineage>
</organism>
<evidence type="ECO:0000256" key="9">
    <source>
        <dbReference type="SAM" id="Phobius"/>
    </source>
</evidence>
<evidence type="ECO:0000256" key="1">
    <source>
        <dbReference type="ARBA" id="ARBA00004123"/>
    </source>
</evidence>
<keyword evidence="11" id="KW-1185">Reference proteome</keyword>
<comment type="subcellular location">
    <subcellularLocation>
        <location evidence="1">Nucleus</location>
    </subcellularLocation>
</comment>
<evidence type="ECO:0000256" key="5">
    <source>
        <dbReference type="ARBA" id="ARBA00023204"/>
    </source>
</evidence>
<evidence type="ECO:0000256" key="6">
    <source>
        <dbReference type="ARBA" id="ARBA00023242"/>
    </source>
</evidence>
<feature type="region of interest" description="Disordered" evidence="8">
    <location>
        <begin position="870"/>
        <end position="911"/>
    </location>
</feature>
<evidence type="ECO:0000313" key="11">
    <source>
        <dbReference type="Proteomes" id="UP001152562"/>
    </source>
</evidence>
<sequence length="1031" mass="117601">MAIGVDSSRWKPRRLQGTPAATVRNLVGIGILTVGVVCGLIFHNIDATKNLRKAVETLYEDPIEEVERKQMIAAGFSHGASTSKIQVTSKYFSNEAVLDESLTEFQEKRKIVGPKNPDKKPPKRKCQKRIKGQKDIHTLIKKKNDLIEYSKNFNKICKNSGVDIDSEQLQLAIALSNSLHDSKQCPIDTNVTKPLTSREKCNRIRTTLQEYGFQVPEVKATNLNKIKQKRYNLLTTSDEEKQQIISAKYMQILSSNSNDIIIESNLKKDSIYYKTTCMLFEEMKNDDVFYVNGLIEKSLNTIFLRNWSDIPGRCQSPVFEGPYIGFNDIICSQDELDIFLSGYIAIIQNICYVKLRNYSFQTGRLFYNTSHESVEQAMSSKILSNETLSLSLTEKINNLQHKDIDILNNDNEKNYIVNDTLSQLLSMVTEYIDSETDLQEQKTVAFCVSKSLNETTISRYICKSPDLFDEEVSTILNMSSELSKPIVKYDTIDLTQCVPSNIKPQVANVSKRLANDVMELTECIGRDFYSEDKIDLTQELNDDDTIVYVDEDVNCRKTGGSLEILECDKVIILDEINTASIVPDSVADVIKENIQTIDTMNLTESSDTCDSFPDIKVRGEDKKGTMDNINDTLYDKLVTEEPNFKSRDNESNIETDKLIRNNISFFVKDNSSNENIELTQPKEYNYCSRNSDLSKMYNLGKIDNLSVDYDDMFDQIIKNSTNASKSTDNSNEYNTQNKNSSFSNSEKLASDSESYKLSDQELNYSVNICVDSIKNDFEDLPSIDMNCQKNSVECILTPVKEKNFEIIKTPSNNEYIIKTVDVTPMQNFEAMSSPERNKELEKYGLKPFKRKRAIQLLTYIYNQTHPVVESCEDGSPTKKLKLNSPQKIITGNLSQSPRKSQKSPRKNNISVKKSPVISQDVCDKENIFIQTDNTPAIKNIACEPEDWVFQKREKAKVHSCRVPLHIAFHNYVSCRRLLREAILCYQPINIDIVHKDLIAAGYRYNPKDLLKFMDKKCITVKTADNNARNKR</sequence>
<comment type="similarity">
    <text evidence="2">Belongs to the SLX4 family.</text>
</comment>
<dbReference type="GO" id="GO:0006281">
    <property type="term" value="P:DNA repair"/>
    <property type="evidence" value="ECO:0007669"/>
    <property type="project" value="UniProtKB-KW"/>
</dbReference>